<dbReference type="EMBL" id="CM056741">
    <property type="protein sequence ID" value="KAJ8683039.1"/>
    <property type="molecule type" value="Genomic_DNA"/>
</dbReference>
<evidence type="ECO:0000313" key="2">
    <source>
        <dbReference type="Proteomes" id="UP001239111"/>
    </source>
</evidence>
<dbReference type="Proteomes" id="UP001239111">
    <property type="component" value="Chromosome 1"/>
</dbReference>
<name>A0ACC2PIA8_9HYME</name>
<sequence>MDAVDVVASDFINLTITSSNNEAHSIERRFKKGIQISEFKDKLELLVGCPSNSMQVEIFNKNDDKICQLHDNERVLGSYPIDNGMRAHVTGIHDQTVDESNVEKFELSEEEYAKRTDTVAAFLKEHKLGKYNEEEAKKREEEKLKEREKEEKLISSMKIDDRCEVTVPGNPKRRATIKYIGQTDFKSGCWIGVKYDEPFGKNDGSVSGKRYFECPDKYGGFVRPACVVIGDFPEEDYDLNEEL</sequence>
<gene>
    <name evidence="1" type="ORF">QAD02_018831</name>
</gene>
<organism evidence="1 2">
    <name type="scientific">Eretmocerus hayati</name>
    <dbReference type="NCBI Taxonomy" id="131215"/>
    <lineage>
        <taxon>Eukaryota</taxon>
        <taxon>Metazoa</taxon>
        <taxon>Ecdysozoa</taxon>
        <taxon>Arthropoda</taxon>
        <taxon>Hexapoda</taxon>
        <taxon>Insecta</taxon>
        <taxon>Pterygota</taxon>
        <taxon>Neoptera</taxon>
        <taxon>Endopterygota</taxon>
        <taxon>Hymenoptera</taxon>
        <taxon>Apocrita</taxon>
        <taxon>Proctotrupomorpha</taxon>
        <taxon>Chalcidoidea</taxon>
        <taxon>Aphelinidae</taxon>
        <taxon>Aphelininae</taxon>
        <taxon>Eretmocerus</taxon>
    </lineage>
</organism>
<evidence type="ECO:0000313" key="1">
    <source>
        <dbReference type="EMBL" id="KAJ8683039.1"/>
    </source>
</evidence>
<proteinExistence type="predicted"/>
<comment type="caution">
    <text evidence="1">The sequence shown here is derived from an EMBL/GenBank/DDBJ whole genome shotgun (WGS) entry which is preliminary data.</text>
</comment>
<protein>
    <submittedName>
        <fullName evidence="1">Uncharacterized protein</fullName>
    </submittedName>
</protein>
<reference evidence="1" key="1">
    <citation type="submission" date="2023-04" db="EMBL/GenBank/DDBJ databases">
        <title>A chromosome-level genome assembly of the parasitoid wasp Eretmocerus hayati.</title>
        <authorList>
            <person name="Zhong Y."/>
            <person name="Liu S."/>
            <person name="Liu Y."/>
        </authorList>
    </citation>
    <scope>NUCLEOTIDE SEQUENCE</scope>
    <source>
        <strain evidence="1">ZJU_SS_LIU_2023</strain>
    </source>
</reference>
<accession>A0ACC2PIA8</accession>
<keyword evidence="2" id="KW-1185">Reference proteome</keyword>